<dbReference type="EMBL" id="QGGL01000021">
    <property type="protein sequence ID" value="PWK05953.1"/>
    <property type="molecule type" value="Genomic_DNA"/>
</dbReference>
<feature type="domain" description="LiaF transmembrane" evidence="4">
    <location>
        <begin position="3"/>
        <end position="107"/>
    </location>
</feature>
<evidence type="ECO:0000256" key="2">
    <source>
        <dbReference type="SAM" id="Phobius"/>
    </source>
</evidence>
<evidence type="ECO:0000256" key="1">
    <source>
        <dbReference type="SAM" id="MobiDB-lite"/>
    </source>
</evidence>
<feature type="domain" description="Cell wall-active antibiotics response LiaF-like C-terminal" evidence="3">
    <location>
        <begin position="190"/>
        <end position="298"/>
    </location>
</feature>
<accession>A0A316D3F2</accession>
<feature type="transmembrane region" description="Helical" evidence="2">
    <location>
        <begin position="32"/>
        <end position="50"/>
    </location>
</feature>
<dbReference type="NCBIfam" id="NF040535">
    <property type="entry name" value="LiaF_C_term"/>
    <property type="match status" value="1"/>
</dbReference>
<feature type="transmembrane region" description="Helical" evidence="2">
    <location>
        <begin position="57"/>
        <end position="78"/>
    </location>
</feature>
<protein>
    <submittedName>
        <fullName evidence="5">Cell wall-active antibiotic response 4TMS protein YvqF</fullName>
    </submittedName>
</protein>
<dbReference type="InterPro" id="IPR024425">
    <property type="entry name" value="LiaF-like_C"/>
</dbReference>
<dbReference type="InterPro" id="IPR047793">
    <property type="entry name" value="LiaF_C"/>
</dbReference>
<name>A0A316D3F2_9BACL</name>
<organism evidence="5 6">
    <name type="scientific">Tumebacillus permanentifrigoris</name>
    <dbReference type="NCBI Taxonomy" id="378543"/>
    <lineage>
        <taxon>Bacteria</taxon>
        <taxon>Bacillati</taxon>
        <taxon>Bacillota</taxon>
        <taxon>Bacilli</taxon>
        <taxon>Bacillales</taxon>
        <taxon>Alicyclobacillaceae</taxon>
        <taxon>Tumebacillus</taxon>
    </lineage>
</organism>
<proteinExistence type="predicted"/>
<evidence type="ECO:0000259" key="3">
    <source>
        <dbReference type="Pfam" id="PF09922"/>
    </source>
</evidence>
<dbReference type="OrthoDB" id="1953204at2"/>
<feature type="transmembrane region" description="Helical" evidence="2">
    <location>
        <begin position="84"/>
        <end position="103"/>
    </location>
</feature>
<keyword evidence="6" id="KW-1185">Reference proteome</keyword>
<evidence type="ECO:0000313" key="6">
    <source>
        <dbReference type="Proteomes" id="UP000245634"/>
    </source>
</evidence>
<evidence type="ECO:0000259" key="4">
    <source>
        <dbReference type="Pfam" id="PF22570"/>
    </source>
</evidence>
<evidence type="ECO:0000313" key="5">
    <source>
        <dbReference type="EMBL" id="PWK05953.1"/>
    </source>
</evidence>
<reference evidence="5 6" key="1">
    <citation type="submission" date="2018-05" db="EMBL/GenBank/DDBJ databases">
        <title>Genomic Encyclopedia of Type Strains, Phase IV (KMG-IV): sequencing the most valuable type-strain genomes for metagenomic binning, comparative biology and taxonomic classification.</title>
        <authorList>
            <person name="Goeker M."/>
        </authorList>
    </citation>
    <scope>NUCLEOTIDE SEQUENCE [LARGE SCALE GENOMIC DNA]</scope>
    <source>
        <strain evidence="5 6">DSM 18773</strain>
    </source>
</reference>
<keyword evidence="2" id="KW-1133">Transmembrane helix</keyword>
<dbReference type="Pfam" id="PF22570">
    <property type="entry name" value="LiaF-TM"/>
    <property type="match status" value="1"/>
</dbReference>
<sequence>MRFWGALLLGVGAVMALVNFGVWEGQTVRDVFHTFWPAIIIYFSLIGWIGDVARRAWFGMVWNTVGIAGGAMLLLNNLGLLSVSWAKLLVPGALIVFGFLLLFGKSGGRKARTSIRYADPEPLQEPDRAPDRTPDRAPDRTPVSTNKISLKKTDHVPTAPSGTASSGPTATLTSSTPQQATPRIISNQAGDLRIGGANWKLETSRIMMRAGTICLDLRDTFIPEGETTLDIECKAGDIDIFLPDGLDVLVESKVKLGSNRVLDQRNANGTLYYKSNGYEEADRKVRLHILVKFGDIHVARVG</sequence>
<gene>
    <name evidence="5" type="ORF">C7459_12116</name>
</gene>
<feature type="compositionally biased region" description="Polar residues" evidence="1">
    <location>
        <begin position="160"/>
        <end position="187"/>
    </location>
</feature>
<dbReference type="AlphaFoldDB" id="A0A316D3F2"/>
<dbReference type="InterPro" id="IPR054331">
    <property type="entry name" value="LiaF_TM"/>
</dbReference>
<comment type="caution">
    <text evidence="5">The sequence shown here is derived from an EMBL/GenBank/DDBJ whole genome shotgun (WGS) entry which is preliminary data.</text>
</comment>
<keyword evidence="2" id="KW-0472">Membrane</keyword>
<feature type="region of interest" description="Disordered" evidence="1">
    <location>
        <begin position="114"/>
        <end position="187"/>
    </location>
</feature>
<feature type="compositionally biased region" description="Basic and acidic residues" evidence="1">
    <location>
        <begin position="125"/>
        <end position="139"/>
    </location>
</feature>
<dbReference type="RefSeq" id="WP_109690944.1">
    <property type="nucleotide sequence ID" value="NZ_QGGL01000021.1"/>
</dbReference>
<dbReference type="Proteomes" id="UP000245634">
    <property type="component" value="Unassembled WGS sequence"/>
</dbReference>
<dbReference type="Pfam" id="PF09922">
    <property type="entry name" value="LiaF-like_C"/>
    <property type="match status" value="1"/>
</dbReference>
<keyword evidence="2" id="KW-0812">Transmembrane</keyword>